<dbReference type="Gene3D" id="1.10.10.10">
    <property type="entry name" value="Winged helix-like DNA-binding domain superfamily/Winged helix DNA-binding domain"/>
    <property type="match status" value="1"/>
</dbReference>
<evidence type="ECO:0000256" key="1">
    <source>
        <dbReference type="ARBA" id="ARBA00006479"/>
    </source>
</evidence>
<dbReference type="InterPro" id="IPR000600">
    <property type="entry name" value="ROK"/>
</dbReference>
<dbReference type="Pfam" id="PF13412">
    <property type="entry name" value="HTH_24"/>
    <property type="match status" value="1"/>
</dbReference>
<dbReference type="PROSITE" id="PS01125">
    <property type="entry name" value="ROK"/>
    <property type="match status" value="1"/>
</dbReference>
<dbReference type="EMBL" id="OMOD01000188">
    <property type="protein sequence ID" value="SPF48894.1"/>
    <property type="molecule type" value="Genomic_DNA"/>
</dbReference>
<reference evidence="3" key="1">
    <citation type="submission" date="2018-02" db="EMBL/GenBank/DDBJ databases">
        <authorList>
            <person name="Hausmann B."/>
        </authorList>
    </citation>
    <scope>NUCLEOTIDE SEQUENCE [LARGE SCALE GENOMIC DNA]</scope>
    <source>
        <strain evidence="3">Peat soil MAG SbA1</strain>
    </source>
</reference>
<sequence length="417" mass="44824">MATRSRRGSQARSTELRSFKRELNVLRLIHSKCNISRIELSKETGLSAASITAIVQNLIDKGLVSETGHNTSALGRKPVSLSLRDDAGFVVGVDLGSFYTRVVVTDVRGTLVCKEESKTGMPDGRDLVISRTLQTIHRAIHDSGKPRSAFRGIGMGHSGVIDASKGLVLSFPRPGQMAEWKNVPLRDILEREFGVPCLLEDSVRAIATAEKHFGLEAGLADFIYVDVGMGIGAAIFLDGKLYRGSGGSAGEFGHMTVDEHGPLCCCGNNGCLETLASCGAIIQSVRSAIEKGVDSKVREWAQGDLSRISIEMIGQAARQNDSLSFRVLHDAVSHIAVALADVVNLLNPHILVFGGALFRSAPELFLEPLQRTIKQRALEKSANEVQLKISTLGSEAGALGAGRLISEIVVERLYQEA</sequence>
<dbReference type="PANTHER" id="PTHR18964:SF149">
    <property type="entry name" value="BIFUNCTIONAL UDP-N-ACETYLGLUCOSAMINE 2-EPIMERASE_N-ACETYLMANNOSAMINE KINASE"/>
    <property type="match status" value="1"/>
</dbReference>
<dbReference type="InterPro" id="IPR043129">
    <property type="entry name" value="ATPase_NBD"/>
</dbReference>
<comment type="similarity">
    <text evidence="1">Belongs to the ROK (NagC/XylR) family.</text>
</comment>
<dbReference type="Gene3D" id="3.30.420.40">
    <property type="match status" value="2"/>
</dbReference>
<dbReference type="Proteomes" id="UP000238701">
    <property type="component" value="Unassembled WGS sequence"/>
</dbReference>
<dbReference type="AlphaFoldDB" id="A0A2U3LAC4"/>
<proteinExistence type="inferred from homology"/>
<evidence type="ECO:0000313" key="2">
    <source>
        <dbReference type="EMBL" id="SPF48894.1"/>
    </source>
</evidence>
<dbReference type="PANTHER" id="PTHR18964">
    <property type="entry name" value="ROK (REPRESSOR, ORF, KINASE) FAMILY"/>
    <property type="match status" value="1"/>
</dbReference>
<dbReference type="SUPFAM" id="SSF53067">
    <property type="entry name" value="Actin-like ATPase domain"/>
    <property type="match status" value="1"/>
</dbReference>
<dbReference type="SUPFAM" id="SSF46785">
    <property type="entry name" value="Winged helix' DNA-binding domain"/>
    <property type="match status" value="1"/>
</dbReference>
<evidence type="ECO:0000313" key="3">
    <source>
        <dbReference type="Proteomes" id="UP000238701"/>
    </source>
</evidence>
<accession>A0A2U3LAC4</accession>
<dbReference type="InterPro" id="IPR036388">
    <property type="entry name" value="WH-like_DNA-bd_sf"/>
</dbReference>
<dbReference type="InterPro" id="IPR036390">
    <property type="entry name" value="WH_DNA-bd_sf"/>
</dbReference>
<dbReference type="Pfam" id="PF00480">
    <property type="entry name" value="ROK"/>
    <property type="match status" value="1"/>
</dbReference>
<protein>
    <submittedName>
        <fullName evidence="2">Putative Xylose repressor</fullName>
    </submittedName>
</protein>
<dbReference type="InterPro" id="IPR049874">
    <property type="entry name" value="ROK_cs"/>
</dbReference>
<gene>
    <name evidence="2" type="ORF">SBA1_90030</name>
</gene>
<organism evidence="2 3">
    <name type="scientific">Candidatus Sulfotelmatobacter kueseliae</name>
    <dbReference type="NCBI Taxonomy" id="2042962"/>
    <lineage>
        <taxon>Bacteria</taxon>
        <taxon>Pseudomonadati</taxon>
        <taxon>Acidobacteriota</taxon>
        <taxon>Terriglobia</taxon>
        <taxon>Terriglobales</taxon>
        <taxon>Candidatus Korobacteraceae</taxon>
        <taxon>Candidatus Sulfotelmatobacter</taxon>
    </lineage>
</organism>
<name>A0A2U3LAC4_9BACT</name>